<evidence type="ECO:0000313" key="1">
    <source>
        <dbReference type="EMBL" id="KFB34772.1"/>
    </source>
</evidence>
<reference evidence="2" key="2">
    <citation type="submission" date="2020-05" db="UniProtKB">
        <authorList>
            <consortium name="EnsemblMetazoa"/>
        </authorList>
    </citation>
    <scope>IDENTIFICATION</scope>
</reference>
<organism evidence="1">
    <name type="scientific">Anopheles sinensis</name>
    <name type="common">Mosquito</name>
    <dbReference type="NCBI Taxonomy" id="74873"/>
    <lineage>
        <taxon>Eukaryota</taxon>
        <taxon>Metazoa</taxon>
        <taxon>Ecdysozoa</taxon>
        <taxon>Arthropoda</taxon>
        <taxon>Hexapoda</taxon>
        <taxon>Insecta</taxon>
        <taxon>Pterygota</taxon>
        <taxon>Neoptera</taxon>
        <taxon>Endopterygota</taxon>
        <taxon>Diptera</taxon>
        <taxon>Nematocera</taxon>
        <taxon>Culicoidea</taxon>
        <taxon>Culicidae</taxon>
        <taxon>Anophelinae</taxon>
        <taxon>Anopheles</taxon>
    </lineage>
</organism>
<dbReference type="EnsemblMetazoa" id="ASIC000173-RA">
    <property type="protein sequence ID" value="ASIC000173-PA"/>
    <property type="gene ID" value="ASIC000173"/>
</dbReference>
<name>A0A084V9X8_ANOSI</name>
<dbReference type="EMBL" id="ATLV01000831">
    <property type="status" value="NOT_ANNOTATED_CDS"/>
    <property type="molecule type" value="Genomic_DNA"/>
</dbReference>
<dbReference type="EMBL" id="KE523910">
    <property type="protein sequence ID" value="KFB34772.1"/>
    <property type="molecule type" value="Genomic_DNA"/>
</dbReference>
<proteinExistence type="predicted"/>
<accession>A0A084V9X8</accession>
<protein>
    <submittedName>
        <fullName evidence="1 2">TonB-denpendent receptor</fullName>
    </submittedName>
</protein>
<dbReference type="Proteomes" id="UP000030765">
    <property type="component" value="Unassembled WGS sequence"/>
</dbReference>
<evidence type="ECO:0000313" key="2">
    <source>
        <dbReference type="EnsemblMetazoa" id="ASIC000173-PA"/>
    </source>
</evidence>
<reference evidence="1 3" key="1">
    <citation type="journal article" date="2014" name="BMC Genomics">
        <title>Genome sequence of Anopheles sinensis provides insight into genetics basis of mosquito competence for malaria parasites.</title>
        <authorList>
            <person name="Zhou D."/>
            <person name="Zhang D."/>
            <person name="Ding G."/>
            <person name="Shi L."/>
            <person name="Hou Q."/>
            <person name="Ye Y."/>
            <person name="Xu Y."/>
            <person name="Zhou H."/>
            <person name="Xiong C."/>
            <person name="Li S."/>
            <person name="Yu J."/>
            <person name="Hong S."/>
            <person name="Yu X."/>
            <person name="Zou P."/>
            <person name="Chen C."/>
            <person name="Chang X."/>
            <person name="Wang W."/>
            <person name="Lv Y."/>
            <person name="Sun Y."/>
            <person name="Ma L."/>
            <person name="Shen B."/>
            <person name="Zhu C."/>
        </authorList>
    </citation>
    <scope>NUCLEOTIDE SEQUENCE [LARGE SCALE GENOMIC DNA]</scope>
</reference>
<dbReference type="VEuPathDB" id="VectorBase:ASIC000173"/>
<keyword evidence="3" id="KW-1185">Reference proteome</keyword>
<evidence type="ECO:0000313" key="3">
    <source>
        <dbReference type="Proteomes" id="UP000030765"/>
    </source>
</evidence>
<keyword evidence="1" id="KW-0675">Receptor</keyword>
<sequence>MKRGAKTKICNRSRKRALRKLRGMRVGTCSVSRAVACHNSSVPSIECRPRPFRQSAIGTGPRQPPKGIVNMPTESLYKSVAHATCAGNNPLNGSQHVLMRVHMSCKSGCGWAGLCRQCNATGKDVIVIGRKTANLKQTVIVWFS</sequence>
<gene>
    <name evidence="1" type="ORF">ZHAS_00000173</name>
</gene>
<dbReference type="AlphaFoldDB" id="A0A084V9X8"/>